<accession>A0ABD0L3F0</accession>
<sequence length="247" mass="27176">MRESSGTPDSSHPDGSDDSLNTSQVMERVQLWRRVWLRLQRKSHSRTYTMATRTRSAPERGEPPPARYTLGRRHFSFFSLSVAAGVSLRPKCLLDVDCTNLLMGGSNQYEDFSSTCWLENHLHRFGSPSLPQVNSEGPSTSNNREGSSFLEPTASSSAGDTSDDVQSVDSADSVGSGSGNVEFHNNLNGDNGSVINLHRYPYIDPDLSVVEPVQPPPYADEPPPTYEEAVAGNSLFDDICDNSDFLW</sequence>
<feature type="compositionally biased region" description="Low complexity" evidence="1">
    <location>
        <begin position="153"/>
        <end position="181"/>
    </location>
</feature>
<keyword evidence="3" id="KW-1185">Reference proteome</keyword>
<gene>
    <name evidence="2" type="ORF">BaRGS_00014917</name>
</gene>
<organism evidence="2 3">
    <name type="scientific">Batillaria attramentaria</name>
    <dbReference type="NCBI Taxonomy" id="370345"/>
    <lineage>
        <taxon>Eukaryota</taxon>
        <taxon>Metazoa</taxon>
        <taxon>Spiralia</taxon>
        <taxon>Lophotrochozoa</taxon>
        <taxon>Mollusca</taxon>
        <taxon>Gastropoda</taxon>
        <taxon>Caenogastropoda</taxon>
        <taxon>Sorbeoconcha</taxon>
        <taxon>Cerithioidea</taxon>
        <taxon>Batillariidae</taxon>
        <taxon>Batillaria</taxon>
    </lineage>
</organism>
<name>A0ABD0L3F0_9CAEN</name>
<dbReference type="AlphaFoldDB" id="A0ABD0L3F0"/>
<dbReference type="Proteomes" id="UP001519460">
    <property type="component" value="Unassembled WGS sequence"/>
</dbReference>
<proteinExistence type="predicted"/>
<feature type="region of interest" description="Disordered" evidence="1">
    <location>
        <begin position="47"/>
        <end position="66"/>
    </location>
</feature>
<feature type="region of interest" description="Disordered" evidence="1">
    <location>
        <begin position="1"/>
        <end position="23"/>
    </location>
</feature>
<comment type="caution">
    <text evidence="2">The sequence shown here is derived from an EMBL/GenBank/DDBJ whole genome shotgun (WGS) entry which is preliminary data.</text>
</comment>
<evidence type="ECO:0000256" key="1">
    <source>
        <dbReference type="SAM" id="MobiDB-lite"/>
    </source>
</evidence>
<evidence type="ECO:0000313" key="3">
    <source>
        <dbReference type="Proteomes" id="UP001519460"/>
    </source>
</evidence>
<feature type="compositionally biased region" description="Polar residues" evidence="1">
    <location>
        <begin position="129"/>
        <end position="146"/>
    </location>
</feature>
<feature type="compositionally biased region" description="Low complexity" evidence="1">
    <location>
        <begin position="1"/>
        <end position="10"/>
    </location>
</feature>
<feature type="region of interest" description="Disordered" evidence="1">
    <location>
        <begin position="128"/>
        <end position="186"/>
    </location>
</feature>
<evidence type="ECO:0000313" key="2">
    <source>
        <dbReference type="EMBL" id="KAK7493776.1"/>
    </source>
</evidence>
<protein>
    <submittedName>
        <fullName evidence="2">Uncharacterized protein</fullName>
    </submittedName>
</protein>
<reference evidence="2 3" key="1">
    <citation type="journal article" date="2023" name="Sci. Data">
        <title>Genome assembly of the Korean intertidal mud-creeper Batillaria attramentaria.</title>
        <authorList>
            <person name="Patra A.K."/>
            <person name="Ho P.T."/>
            <person name="Jun S."/>
            <person name="Lee S.J."/>
            <person name="Kim Y."/>
            <person name="Won Y.J."/>
        </authorList>
    </citation>
    <scope>NUCLEOTIDE SEQUENCE [LARGE SCALE GENOMIC DNA]</scope>
    <source>
        <strain evidence="2">Wonlab-2016</strain>
    </source>
</reference>
<dbReference type="EMBL" id="JACVVK020000089">
    <property type="protein sequence ID" value="KAK7493776.1"/>
    <property type="molecule type" value="Genomic_DNA"/>
</dbReference>